<accession>A0A168L507</accession>
<dbReference type="AlphaFoldDB" id="A0A168L507"/>
<gene>
    <name evidence="7" type="ORF">PGLA_10530</name>
</gene>
<feature type="transmembrane region" description="Helical" evidence="6">
    <location>
        <begin position="283"/>
        <end position="304"/>
    </location>
</feature>
<dbReference type="GO" id="GO:0005886">
    <property type="term" value="C:plasma membrane"/>
    <property type="evidence" value="ECO:0007669"/>
    <property type="project" value="TreeGrafter"/>
</dbReference>
<feature type="transmembrane region" description="Helical" evidence="6">
    <location>
        <begin position="48"/>
        <end position="66"/>
    </location>
</feature>
<evidence type="ECO:0000256" key="1">
    <source>
        <dbReference type="ARBA" id="ARBA00004141"/>
    </source>
</evidence>
<feature type="transmembrane region" description="Helical" evidence="6">
    <location>
        <begin position="7"/>
        <end position="28"/>
    </location>
</feature>
<sequence>MLRKLKKIDFIIVVALFALMAISILSIYSVTNGRATYDGHHLTMLKYYAVSFVAFIVLVMIDYRLLIKYSLYIYLFGLSLLGVVSFFGKSKNGASGWLDVGGLSLQPAELFKLCLILFLSYVLVRKNKNQLTFWRDVVPVGMIAFIPFVLVILQNDLGNSGSYVIILLGLIWIGNIKFSHAMIAMVIMIGAIIGGIQGYIHFHDNIKTSLESIGKDHWIERLDPWLVPEKATAKALYHTDNAKRAIGSGGMSGEGYMKGTSVQSERVPYTYSDSIFVQIAEEFGFIGASVLLLVYFIMIHRMILIALECKDRAGPYLIVGVVAMMLYQIFENIGAFIGIMPLTGITLPFISFGGTSLLINMASIGIVMSVRVHSQDEEDEFVVQPANYSSVGNPN</sequence>
<comment type="subcellular location">
    <subcellularLocation>
        <location evidence="1">Membrane</location>
        <topology evidence="1">Multi-pass membrane protein</topology>
    </subcellularLocation>
</comment>
<dbReference type="InterPro" id="IPR001182">
    <property type="entry name" value="FtsW/RodA"/>
</dbReference>
<name>A0A168L507_9BACL</name>
<evidence type="ECO:0000256" key="5">
    <source>
        <dbReference type="ARBA" id="ARBA00023136"/>
    </source>
</evidence>
<dbReference type="Proteomes" id="UP000076967">
    <property type="component" value="Unassembled WGS sequence"/>
</dbReference>
<protein>
    <submittedName>
        <fullName evidence="7">Cell cycle protein</fullName>
    </submittedName>
</protein>
<dbReference type="GO" id="GO:0015648">
    <property type="term" value="F:lipid-linked peptidoglycan transporter activity"/>
    <property type="evidence" value="ECO:0007669"/>
    <property type="project" value="TreeGrafter"/>
</dbReference>
<dbReference type="Pfam" id="PF01098">
    <property type="entry name" value="FTSW_RODA_SPOVE"/>
    <property type="match status" value="1"/>
</dbReference>
<evidence type="ECO:0000256" key="6">
    <source>
        <dbReference type="SAM" id="Phobius"/>
    </source>
</evidence>
<dbReference type="EMBL" id="LVJH01000017">
    <property type="protein sequence ID" value="OAB42887.1"/>
    <property type="molecule type" value="Genomic_DNA"/>
</dbReference>
<keyword evidence="2 6" id="KW-0812">Transmembrane</keyword>
<evidence type="ECO:0000313" key="7">
    <source>
        <dbReference type="EMBL" id="OAB42887.1"/>
    </source>
</evidence>
<dbReference type="OrthoDB" id="9812661at2"/>
<reference evidence="7 8" key="1">
    <citation type="submission" date="2016-03" db="EMBL/GenBank/DDBJ databases">
        <title>Draft genome sequence of Paenibacillus glacialis DSM 22343.</title>
        <authorList>
            <person name="Shin S.-K."/>
            <person name="Yi H."/>
        </authorList>
    </citation>
    <scope>NUCLEOTIDE SEQUENCE [LARGE SCALE GENOMIC DNA]</scope>
    <source>
        <strain evidence="7 8">DSM 22343</strain>
    </source>
</reference>
<keyword evidence="4 6" id="KW-1133">Transmembrane helix</keyword>
<feature type="transmembrane region" description="Helical" evidence="6">
    <location>
        <begin position="345"/>
        <end position="367"/>
    </location>
</feature>
<dbReference type="GO" id="GO:0032153">
    <property type="term" value="C:cell division site"/>
    <property type="evidence" value="ECO:0007669"/>
    <property type="project" value="TreeGrafter"/>
</dbReference>
<feature type="transmembrane region" description="Helical" evidence="6">
    <location>
        <begin position="71"/>
        <end position="88"/>
    </location>
</feature>
<evidence type="ECO:0000256" key="2">
    <source>
        <dbReference type="ARBA" id="ARBA00022692"/>
    </source>
</evidence>
<organism evidence="7 8">
    <name type="scientific">Paenibacillus glacialis</name>
    <dbReference type="NCBI Taxonomy" id="494026"/>
    <lineage>
        <taxon>Bacteria</taxon>
        <taxon>Bacillati</taxon>
        <taxon>Bacillota</taxon>
        <taxon>Bacilli</taxon>
        <taxon>Bacillales</taxon>
        <taxon>Paenibacillaceae</taxon>
        <taxon>Paenibacillus</taxon>
    </lineage>
</organism>
<dbReference type="STRING" id="494026.PGLA_10530"/>
<feature type="transmembrane region" description="Helical" evidence="6">
    <location>
        <begin position="108"/>
        <end position="124"/>
    </location>
</feature>
<keyword evidence="5 6" id="KW-0472">Membrane</keyword>
<feature type="transmembrane region" description="Helical" evidence="6">
    <location>
        <begin position="316"/>
        <end position="339"/>
    </location>
</feature>
<evidence type="ECO:0000256" key="4">
    <source>
        <dbReference type="ARBA" id="ARBA00022989"/>
    </source>
</evidence>
<proteinExistence type="predicted"/>
<dbReference type="RefSeq" id="WP_068532309.1">
    <property type="nucleotide sequence ID" value="NZ_LVJH01000017.1"/>
</dbReference>
<keyword evidence="3" id="KW-0133">Cell shape</keyword>
<comment type="caution">
    <text evidence="7">The sequence shown here is derived from an EMBL/GenBank/DDBJ whole genome shotgun (WGS) entry which is preliminary data.</text>
</comment>
<keyword evidence="8" id="KW-1185">Reference proteome</keyword>
<dbReference type="PANTHER" id="PTHR30474:SF1">
    <property type="entry name" value="PEPTIDOGLYCAN GLYCOSYLTRANSFERASE MRDB"/>
    <property type="match status" value="1"/>
</dbReference>
<dbReference type="GO" id="GO:0008360">
    <property type="term" value="P:regulation of cell shape"/>
    <property type="evidence" value="ECO:0007669"/>
    <property type="project" value="UniProtKB-KW"/>
</dbReference>
<feature type="transmembrane region" description="Helical" evidence="6">
    <location>
        <begin position="136"/>
        <end position="154"/>
    </location>
</feature>
<evidence type="ECO:0000256" key="3">
    <source>
        <dbReference type="ARBA" id="ARBA00022960"/>
    </source>
</evidence>
<feature type="transmembrane region" description="Helical" evidence="6">
    <location>
        <begin position="160"/>
        <end position="176"/>
    </location>
</feature>
<dbReference type="GO" id="GO:0051301">
    <property type="term" value="P:cell division"/>
    <property type="evidence" value="ECO:0007669"/>
    <property type="project" value="InterPro"/>
</dbReference>
<feature type="transmembrane region" description="Helical" evidence="6">
    <location>
        <begin position="183"/>
        <end position="202"/>
    </location>
</feature>
<dbReference type="PANTHER" id="PTHR30474">
    <property type="entry name" value="CELL CYCLE PROTEIN"/>
    <property type="match status" value="1"/>
</dbReference>
<evidence type="ECO:0000313" key="8">
    <source>
        <dbReference type="Proteomes" id="UP000076967"/>
    </source>
</evidence>